<accession>A0A8J7Q800</accession>
<evidence type="ECO:0000256" key="3">
    <source>
        <dbReference type="ARBA" id="ARBA00023125"/>
    </source>
</evidence>
<dbReference type="FunFam" id="1.10.10.10:FF:000001">
    <property type="entry name" value="LysR family transcriptional regulator"/>
    <property type="match status" value="1"/>
</dbReference>
<evidence type="ECO:0000259" key="6">
    <source>
        <dbReference type="PROSITE" id="PS50931"/>
    </source>
</evidence>
<dbReference type="Proteomes" id="UP000664417">
    <property type="component" value="Unassembled WGS sequence"/>
</dbReference>
<dbReference type="PANTHER" id="PTHR30537">
    <property type="entry name" value="HTH-TYPE TRANSCRIPTIONAL REGULATOR"/>
    <property type="match status" value="1"/>
</dbReference>
<organism evidence="7 8">
    <name type="scientific">Acanthopleuribacter pedis</name>
    <dbReference type="NCBI Taxonomy" id="442870"/>
    <lineage>
        <taxon>Bacteria</taxon>
        <taxon>Pseudomonadati</taxon>
        <taxon>Acidobacteriota</taxon>
        <taxon>Holophagae</taxon>
        <taxon>Acanthopleuribacterales</taxon>
        <taxon>Acanthopleuribacteraceae</taxon>
        <taxon>Acanthopleuribacter</taxon>
    </lineage>
</organism>
<evidence type="ECO:0000256" key="4">
    <source>
        <dbReference type="ARBA" id="ARBA00023163"/>
    </source>
</evidence>
<dbReference type="GO" id="GO:0006351">
    <property type="term" value="P:DNA-templated transcription"/>
    <property type="evidence" value="ECO:0007669"/>
    <property type="project" value="TreeGrafter"/>
</dbReference>
<evidence type="ECO:0000313" key="8">
    <source>
        <dbReference type="Proteomes" id="UP000664417"/>
    </source>
</evidence>
<feature type="domain" description="HTH lysR-type" evidence="6">
    <location>
        <begin position="7"/>
        <end position="63"/>
    </location>
</feature>
<protein>
    <submittedName>
        <fullName evidence="7">LysR family transcriptional regulator</fullName>
    </submittedName>
</protein>
<evidence type="ECO:0000256" key="2">
    <source>
        <dbReference type="ARBA" id="ARBA00023015"/>
    </source>
</evidence>
<evidence type="ECO:0000256" key="1">
    <source>
        <dbReference type="ARBA" id="ARBA00009437"/>
    </source>
</evidence>
<dbReference type="InterPro" id="IPR036390">
    <property type="entry name" value="WH_DNA-bd_sf"/>
</dbReference>
<evidence type="ECO:0000313" key="7">
    <source>
        <dbReference type="EMBL" id="MBO1319332.1"/>
    </source>
</evidence>
<dbReference type="Pfam" id="PF03466">
    <property type="entry name" value="LysR_substrate"/>
    <property type="match status" value="1"/>
</dbReference>
<dbReference type="InterPro" id="IPR058163">
    <property type="entry name" value="LysR-type_TF_proteobact-type"/>
</dbReference>
<dbReference type="PROSITE" id="PS50931">
    <property type="entry name" value="HTH_LYSR"/>
    <property type="match status" value="1"/>
</dbReference>
<dbReference type="EMBL" id="JAFREP010000010">
    <property type="protein sequence ID" value="MBO1319332.1"/>
    <property type="molecule type" value="Genomic_DNA"/>
</dbReference>
<dbReference type="SUPFAM" id="SSF53850">
    <property type="entry name" value="Periplasmic binding protein-like II"/>
    <property type="match status" value="1"/>
</dbReference>
<gene>
    <name evidence="7" type="ORF">J3U88_12740</name>
</gene>
<dbReference type="InterPro" id="IPR036388">
    <property type="entry name" value="WH-like_DNA-bd_sf"/>
</dbReference>
<keyword evidence="3" id="KW-0238">DNA-binding</keyword>
<dbReference type="Pfam" id="PF00126">
    <property type="entry name" value="HTH_1"/>
    <property type="match status" value="1"/>
</dbReference>
<dbReference type="GO" id="GO:0043565">
    <property type="term" value="F:sequence-specific DNA binding"/>
    <property type="evidence" value="ECO:0007669"/>
    <property type="project" value="TreeGrafter"/>
</dbReference>
<comment type="caution">
    <text evidence="7">The sequence shown here is derived from an EMBL/GenBank/DDBJ whole genome shotgun (WGS) entry which is preliminary data.</text>
</comment>
<dbReference type="Gene3D" id="1.10.10.10">
    <property type="entry name" value="Winged helix-like DNA-binding domain superfamily/Winged helix DNA-binding domain"/>
    <property type="match status" value="1"/>
</dbReference>
<dbReference type="CDD" id="cd08422">
    <property type="entry name" value="PBP2_CrgA_like"/>
    <property type="match status" value="1"/>
</dbReference>
<keyword evidence="8" id="KW-1185">Reference proteome</keyword>
<dbReference type="InterPro" id="IPR005119">
    <property type="entry name" value="LysR_subst-bd"/>
</dbReference>
<dbReference type="PRINTS" id="PR00039">
    <property type="entry name" value="HTHLYSR"/>
</dbReference>
<dbReference type="RefSeq" id="WP_207859153.1">
    <property type="nucleotide sequence ID" value="NZ_JAFREP010000010.1"/>
</dbReference>
<feature type="compositionally biased region" description="Polar residues" evidence="5">
    <location>
        <begin position="319"/>
        <end position="337"/>
    </location>
</feature>
<evidence type="ECO:0000256" key="5">
    <source>
        <dbReference type="SAM" id="MobiDB-lite"/>
    </source>
</evidence>
<dbReference type="SUPFAM" id="SSF46785">
    <property type="entry name" value="Winged helix' DNA-binding domain"/>
    <property type="match status" value="1"/>
</dbReference>
<comment type="similarity">
    <text evidence="1">Belongs to the LysR transcriptional regulatory family.</text>
</comment>
<dbReference type="AlphaFoldDB" id="A0A8J7Q800"/>
<keyword evidence="4" id="KW-0804">Transcription</keyword>
<reference evidence="7" key="1">
    <citation type="submission" date="2021-03" db="EMBL/GenBank/DDBJ databases">
        <authorList>
            <person name="Wang G."/>
        </authorList>
    </citation>
    <scope>NUCLEOTIDE SEQUENCE</scope>
    <source>
        <strain evidence="7">KCTC 12899</strain>
    </source>
</reference>
<proteinExistence type="inferred from homology"/>
<dbReference type="InterPro" id="IPR000847">
    <property type="entry name" value="LysR_HTH_N"/>
</dbReference>
<dbReference type="PANTHER" id="PTHR30537:SF66">
    <property type="entry name" value="IRON-REGULATED VIRULENCE REGULATORY PROTEIN IRGB"/>
    <property type="match status" value="1"/>
</dbReference>
<dbReference type="Gene3D" id="3.40.190.290">
    <property type="match status" value="1"/>
</dbReference>
<dbReference type="GO" id="GO:0003700">
    <property type="term" value="F:DNA-binding transcription factor activity"/>
    <property type="evidence" value="ECO:0007669"/>
    <property type="project" value="InterPro"/>
</dbReference>
<name>A0A8J7Q800_9BACT</name>
<feature type="region of interest" description="Disordered" evidence="5">
    <location>
        <begin position="301"/>
        <end position="343"/>
    </location>
</feature>
<sequence length="343" mass="37002">MAHQRANLNRLPYFAAVAETGTITAAAARLAVSKAVVSKQIQQLEAELGVTLLVRTTRRLHLTEAGRALAGRARLILNEVAAAYEEVAAGAEEPRGTLRVTAPLGFGMQVVVGAVAAFRTRYPKVRIALTLSDTTLDVVETQLDLAVRVGWLRESSHKARKLCDFREIPFASPAFLAEHGPIETPADLAALPFIENRVLPHPTRWTFYDKAEQSHQVTCEAALSFDATPAIRSVVATGVGFGILPDFAVLPAIAGGELVRLLPDYHLRQGGVYLVFPNQRFRSAALVKFCELLTTHVNETNGSTPRQAAYRPPKEATAETITEASKTEEATAQSTSGIGKKGS</sequence>
<keyword evidence="2" id="KW-0805">Transcription regulation</keyword>